<protein>
    <recommendedName>
        <fullName evidence="1">Ice-binding protein C-terminal domain-containing protein</fullName>
    </recommendedName>
</protein>
<name>A0A5K7X921_9BACT</name>
<dbReference type="InterPro" id="IPR002105">
    <property type="entry name" value="Dockerin_1_rpt"/>
</dbReference>
<sequence>MSTECPVSEVACAASVQRGQGRAPQRARRLTLSPMLQALAVALSAAIVAAPAVAQTTRHQVSKTNPTGQNDVGIRYFNGTFDVGYSAGDAAYSAAASDGYSLLLFDQSEYNARLMANAGRGPAYYGSAELRLPFVGTGLDVLQINDAAGESYDWEIVTSGSNNEFQVVSSGTVDTYTPGAPVGQKVTLAAQGTLTADKIYMLRLKVNDSDGLNGGQGGKWRAFIDAFDVYDETPLTFDDDSNFSGNWNYVDPSAWDIGVGDSPVYEGTRSGTPGADEKLDISFTGTAFALYGFNWGGITGVYDWAVDGGLGGSGTVDQTLDLDVHGFAVRWPELVVNGLSSGEHTLSITVSGSSAGGAIPTGLGYNIFDALAVYDSGVVIQNNADFNVDGVVDGRDFLIWQQGFGSGSTLQQGDANGDSIVNAADLAIWKTQFGAAATTVAAAVPEPAAGVIGLLGLSLLACLRNRRQA</sequence>
<proteinExistence type="predicted"/>
<evidence type="ECO:0000313" key="2">
    <source>
        <dbReference type="EMBL" id="BBO31261.1"/>
    </source>
</evidence>
<evidence type="ECO:0000259" key="1">
    <source>
        <dbReference type="Pfam" id="PF07589"/>
    </source>
</evidence>
<dbReference type="Proteomes" id="UP000326837">
    <property type="component" value="Chromosome"/>
</dbReference>
<gene>
    <name evidence="2" type="ORF">PLANPX_0873</name>
</gene>
<dbReference type="GO" id="GO:0004553">
    <property type="term" value="F:hydrolase activity, hydrolyzing O-glycosyl compounds"/>
    <property type="evidence" value="ECO:0007669"/>
    <property type="project" value="InterPro"/>
</dbReference>
<dbReference type="GO" id="GO:0000272">
    <property type="term" value="P:polysaccharide catabolic process"/>
    <property type="evidence" value="ECO:0007669"/>
    <property type="project" value="InterPro"/>
</dbReference>
<dbReference type="EMBL" id="AP021861">
    <property type="protein sequence ID" value="BBO31261.1"/>
    <property type="molecule type" value="Genomic_DNA"/>
</dbReference>
<keyword evidence="3" id="KW-1185">Reference proteome</keyword>
<feature type="domain" description="Ice-binding protein C-terminal" evidence="1">
    <location>
        <begin position="443"/>
        <end position="467"/>
    </location>
</feature>
<dbReference type="Gene3D" id="2.60.120.260">
    <property type="entry name" value="Galactose-binding domain-like"/>
    <property type="match status" value="1"/>
</dbReference>
<dbReference type="InterPro" id="IPR036439">
    <property type="entry name" value="Dockerin_dom_sf"/>
</dbReference>
<evidence type="ECO:0000313" key="3">
    <source>
        <dbReference type="Proteomes" id="UP000326837"/>
    </source>
</evidence>
<dbReference type="Pfam" id="PF07589">
    <property type="entry name" value="PEP-CTERM"/>
    <property type="match status" value="1"/>
</dbReference>
<dbReference type="KEGG" id="lpav:PLANPX_0873"/>
<dbReference type="AlphaFoldDB" id="A0A5K7X921"/>
<dbReference type="Pfam" id="PF00404">
    <property type="entry name" value="Dockerin_1"/>
    <property type="match status" value="1"/>
</dbReference>
<organism evidence="2 3">
    <name type="scientific">Lacipirellula parvula</name>
    <dbReference type="NCBI Taxonomy" id="2650471"/>
    <lineage>
        <taxon>Bacteria</taxon>
        <taxon>Pseudomonadati</taxon>
        <taxon>Planctomycetota</taxon>
        <taxon>Planctomycetia</taxon>
        <taxon>Pirellulales</taxon>
        <taxon>Lacipirellulaceae</taxon>
        <taxon>Lacipirellula</taxon>
    </lineage>
</organism>
<dbReference type="Gene3D" id="1.10.1330.10">
    <property type="entry name" value="Dockerin domain"/>
    <property type="match status" value="1"/>
</dbReference>
<accession>A0A5K7X921</accession>
<reference evidence="3" key="1">
    <citation type="submission" date="2019-10" db="EMBL/GenBank/DDBJ databases">
        <title>Lacipirellula parvula gen. nov., sp. nov., representing a lineage of planctomycetes widespread in freshwater anoxic habitats, and description of the family Lacipirellulaceae.</title>
        <authorList>
            <person name="Dedysh S.N."/>
            <person name="Kulichevskaya I.S."/>
            <person name="Beletsky A.V."/>
            <person name="Rakitin A.L."/>
            <person name="Mardanov A.V."/>
            <person name="Ivanova A.A."/>
            <person name="Saltykova V.X."/>
            <person name="Rijpstra W.I.C."/>
            <person name="Sinninghe Damste J.S."/>
            <person name="Ravin N.V."/>
        </authorList>
    </citation>
    <scope>NUCLEOTIDE SEQUENCE [LARGE SCALE GENOMIC DNA]</scope>
    <source>
        <strain evidence="3">PX69</strain>
    </source>
</reference>
<dbReference type="InterPro" id="IPR013424">
    <property type="entry name" value="Ice-binding_C"/>
</dbReference>